<name>A0A2W2E8D1_9ACTN</name>
<protein>
    <submittedName>
        <fullName evidence="1">Uncharacterized protein</fullName>
    </submittedName>
</protein>
<accession>A0A2W2E8D1</accession>
<proteinExistence type="predicted"/>
<dbReference type="Proteomes" id="UP000248924">
    <property type="component" value="Unassembled WGS sequence"/>
</dbReference>
<keyword evidence="2" id="KW-1185">Reference proteome</keyword>
<dbReference type="EMBL" id="POTY01000192">
    <property type="protein sequence ID" value="PZG12949.1"/>
    <property type="molecule type" value="Genomic_DNA"/>
</dbReference>
<evidence type="ECO:0000313" key="2">
    <source>
        <dbReference type="Proteomes" id="UP000248924"/>
    </source>
</evidence>
<organism evidence="1 2">
    <name type="scientific">Micromonospora craterilacus</name>
    <dbReference type="NCBI Taxonomy" id="1655439"/>
    <lineage>
        <taxon>Bacteria</taxon>
        <taxon>Bacillati</taxon>
        <taxon>Actinomycetota</taxon>
        <taxon>Actinomycetes</taxon>
        <taxon>Micromonosporales</taxon>
        <taxon>Micromonosporaceae</taxon>
        <taxon>Micromonospora</taxon>
    </lineage>
</organism>
<comment type="caution">
    <text evidence="1">The sequence shown here is derived from an EMBL/GenBank/DDBJ whole genome shotgun (WGS) entry which is preliminary data.</text>
</comment>
<sequence length="80" mass="8754">MAEQIALLGEQGRRREHVEWGIRHPAMPGVCRAGVAPAADREHAEEMAAYGGPGHNAVCRTVVTYTTDWRTPTNTTLETP</sequence>
<reference evidence="1 2" key="1">
    <citation type="submission" date="2018-01" db="EMBL/GenBank/DDBJ databases">
        <title>Draft genome sequence of Jishengella sp. NA12.</title>
        <authorList>
            <person name="Sahin N."/>
            <person name="Ay H."/>
            <person name="Saygin H."/>
        </authorList>
    </citation>
    <scope>NUCLEOTIDE SEQUENCE [LARGE SCALE GENOMIC DNA]</scope>
    <source>
        <strain evidence="1 2">NA12</strain>
    </source>
</reference>
<dbReference type="AlphaFoldDB" id="A0A2W2E8D1"/>
<evidence type="ECO:0000313" key="1">
    <source>
        <dbReference type="EMBL" id="PZG12949.1"/>
    </source>
</evidence>
<dbReference type="RefSeq" id="WP_111217119.1">
    <property type="nucleotide sequence ID" value="NZ_POTY01000192.1"/>
</dbReference>
<gene>
    <name evidence="1" type="ORF">C1I95_24715</name>
</gene>